<keyword evidence="1" id="KW-1185">Reference proteome</keyword>
<name>A0A915HJJ8_ROMCU</name>
<reference evidence="2" key="1">
    <citation type="submission" date="2022-11" db="UniProtKB">
        <authorList>
            <consortium name="WormBaseParasite"/>
        </authorList>
    </citation>
    <scope>IDENTIFICATION</scope>
</reference>
<dbReference type="AlphaFoldDB" id="A0A915HJJ8"/>
<evidence type="ECO:0000313" key="2">
    <source>
        <dbReference type="WBParaSite" id="nRc.2.0.1.t01829-RA"/>
    </source>
</evidence>
<sequence>MKLSHKNVQKRYFRATPGHSNSHLIFNARLANALASDRKNKVTLLIVQYRPNLTRLDHLLNENVREIRTLVVQNPKSWLLLSDTNAKVFQDNFDYYGLEIDQHTDLTFNNSSSGKFYECKTFVSFVKQL</sequence>
<organism evidence="1 2">
    <name type="scientific">Romanomermis culicivorax</name>
    <name type="common">Nematode worm</name>
    <dbReference type="NCBI Taxonomy" id="13658"/>
    <lineage>
        <taxon>Eukaryota</taxon>
        <taxon>Metazoa</taxon>
        <taxon>Ecdysozoa</taxon>
        <taxon>Nematoda</taxon>
        <taxon>Enoplea</taxon>
        <taxon>Dorylaimia</taxon>
        <taxon>Mermithida</taxon>
        <taxon>Mermithoidea</taxon>
        <taxon>Mermithidae</taxon>
        <taxon>Romanomermis</taxon>
    </lineage>
</organism>
<evidence type="ECO:0000313" key="1">
    <source>
        <dbReference type="Proteomes" id="UP000887565"/>
    </source>
</evidence>
<accession>A0A915HJJ8</accession>
<protein>
    <submittedName>
        <fullName evidence="2">Uncharacterized protein</fullName>
    </submittedName>
</protein>
<dbReference type="Proteomes" id="UP000887565">
    <property type="component" value="Unplaced"/>
</dbReference>
<proteinExistence type="predicted"/>
<dbReference type="WBParaSite" id="nRc.2.0.1.t01829-RA">
    <property type="protein sequence ID" value="nRc.2.0.1.t01829-RA"/>
    <property type="gene ID" value="nRc.2.0.1.g01829"/>
</dbReference>